<evidence type="ECO:0000256" key="2">
    <source>
        <dbReference type="ARBA" id="ARBA00022759"/>
    </source>
</evidence>
<dbReference type="GO" id="GO:0005737">
    <property type="term" value="C:cytoplasm"/>
    <property type="evidence" value="ECO:0007669"/>
    <property type="project" value="TreeGrafter"/>
</dbReference>
<comment type="caution">
    <text evidence="5">The sequence shown here is derived from an EMBL/GenBank/DDBJ whole genome shotgun (WGS) entry which is preliminary data.</text>
</comment>
<dbReference type="PANTHER" id="PTHR12302">
    <property type="entry name" value="EBNA2 BINDING PROTEIN P100"/>
    <property type="match status" value="1"/>
</dbReference>
<dbReference type="PANTHER" id="PTHR12302:SF3">
    <property type="entry name" value="SERINE_THREONINE-PROTEIN KINASE 31"/>
    <property type="match status" value="1"/>
</dbReference>
<dbReference type="GO" id="GO:0004519">
    <property type="term" value="F:endonuclease activity"/>
    <property type="evidence" value="ECO:0007669"/>
    <property type="project" value="UniProtKB-KW"/>
</dbReference>
<dbReference type="AlphaFoldDB" id="A0A1F5YUE8"/>
<keyword evidence="1" id="KW-0540">Nuclease</keyword>
<dbReference type="Pfam" id="PF00565">
    <property type="entry name" value="SNase"/>
    <property type="match status" value="1"/>
</dbReference>
<protein>
    <recommendedName>
        <fullName evidence="4">TNase-like domain-containing protein</fullName>
    </recommendedName>
</protein>
<dbReference type="PROSITE" id="PS50830">
    <property type="entry name" value="TNASE_3"/>
    <property type="match status" value="1"/>
</dbReference>
<feature type="domain" description="TNase-like" evidence="4">
    <location>
        <begin position="36"/>
        <end position="149"/>
    </location>
</feature>
<dbReference type="SUPFAM" id="SSF50199">
    <property type="entry name" value="Staphylococcal nuclease"/>
    <property type="match status" value="1"/>
</dbReference>
<keyword evidence="2" id="KW-0255">Endonuclease</keyword>
<evidence type="ECO:0000259" key="4">
    <source>
        <dbReference type="PROSITE" id="PS50830"/>
    </source>
</evidence>
<dbReference type="STRING" id="1798371.A2W14_03995"/>
<accession>A0A1F5YUE8</accession>
<evidence type="ECO:0000256" key="3">
    <source>
        <dbReference type="ARBA" id="ARBA00022801"/>
    </source>
</evidence>
<dbReference type="GO" id="GO:0016787">
    <property type="term" value="F:hydrolase activity"/>
    <property type="evidence" value="ECO:0007669"/>
    <property type="project" value="UniProtKB-KW"/>
</dbReference>
<dbReference type="Proteomes" id="UP000176665">
    <property type="component" value="Unassembled WGS sequence"/>
</dbReference>
<dbReference type="EMBL" id="MFJA01000015">
    <property type="protein sequence ID" value="OGG03703.1"/>
    <property type="molecule type" value="Genomic_DNA"/>
</dbReference>
<dbReference type="SMART" id="SM00318">
    <property type="entry name" value="SNc"/>
    <property type="match status" value="1"/>
</dbReference>
<name>A0A1F5YUE8_9BACT</name>
<reference evidence="5 6" key="1">
    <citation type="journal article" date="2016" name="Nat. Commun.">
        <title>Thousands of microbial genomes shed light on interconnected biogeochemical processes in an aquifer system.</title>
        <authorList>
            <person name="Anantharaman K."/>
            <person name="Brown C.T."/>
            <person name="Hug L.A."/>
            <person name="Sharon I."/>
            <person name="Castelle C.J."/>
            <person name="Probst A.J."/>
            <person name="Thomas B.C."/>
            <person name="Singh A."/>
            <person name="Wilkins M.J."/>
            <person name="Karaoz U."/>
            <person name="Brodie E.L."/>
            <person name="Williams K.H."/>
            <person name="Hubbard S.S."/>
            <person name="Banfield J.F."/>
        </authorList>
    </citation>
    <scope>NUCLEOTIDE SEQUENCE [LARGE SCALE GENOMIC DNA]</scope>
</reference>
<sequence>MKIATFTLTALGLTAGTYFLLSSNKSKPMPVPFYTVARVIDGDTFVTEEKQNIRISSTEAPELEQCGGLEAKKALEKLILGKPVYLKVLFLDPYRRFISLVYTPDSFVNEEMLKGGYSYYYRTSPGSIGEILNKAGDEARNNKRGVYSQKCTQRKNAANPSCSIKGNTRNGKIYYVPQCGFYDQVEVQLYLGDRWFCTEKEAIKSGFRAPSQCP</sequence>
<proteinExistence type="predicted"/>
<dbReference type="Gene3D" id="2.40.50.90">
    <property type="match status" value="1"/>
</dbReference>
<gene>
    <name evidence="5" type="ORF">A2W14_03995</name>
</gene>
<organism evidence="5 6">
    <name type="scientific">Candidatus Gottesmanbacteria bacterium RBG_16_37_8</name>
    <dbReference type="NCBI Taxonomy" id="1798371"/>
    <lineage>
        <taxon>Bacteria</taxon>
        <taxon>Candidatus Gottesmaniibacteriota</taxon>
    </lineage>
</organism>
<dbReference type="InterPro" id="IPR035437">
    <property type="entry name" value="SNase_OB-fold_sf"/>
</dbReference>
<evidence type="ECO:0000256" key="1">
    <source>
        <dbReference type="ARBA" id="ARBA00022722"/>
    </source>
</evidence>
<evidence type="ECO:0000313" key="5">
    <source>
        <dbReference type="EMBL" id="OGG03703.1"/>
    </source>
</evidence>
<keyword evidence="3" id="KW-0378">Hydrolase</keyword>
<evidence type="ECO:0000313" key="6">
    <source>
        <dbReference type="Proteomes" id="UP000176665"/>
    </source>
</evidence>
<dbReference type="InterPro" id="IPR016071">
    <property type="entry name" value="Staphylococal_nuclease_OB-fold"/>
</dbReference>